<reference evidence="1 2" key="1">
    <citation type="journal article" date="2023" name="Sci. Data">
        <title>Genome assembly of the Korean intertidal mud-creeper Batillaria attramentaria.</title>
        <authorList>
            <person name="Patra A.K."/>
            <person name="Ho P.T."/>
            <person name="Jun S."/>
            <person name="Lee S.J."/>
            <person name="Kim Y."/>
            <person name="Won Y.J."/>
        </authorList>
    </citation>
    <scope>NUCLEOTIDE SEQUENCE [LARGE SCALE GENOMIC DNA]</scope>
    <source>
        <strain evidence="1">Wonlab-2016</strain>
    </source>
</reference>
<evidence type="ECO:0000313" key="2">
    <source>
        <dbReference type="Proteomes" id="UP001519460"/>
    </source>
</evidence>
<protein>
    <submittedName>
        <fullName evidence="1">Uncharacterized protein</fullName>
    </submittedName>
</protein>
<accession>A0ABD0L732</accession>
<sequence>MPTDGKLRICLYTRHTSAVFNPLQNGVAILESQLTLACKFDRKSRAQVHTKPKGLNHVQGSNMVMQASVDIWTFVGSMLHHCIDLPAEPQGMQFIYTDRVTRKFNMTI</sequence>
<dbReference type="AlphaFoldDB" id="A0ABD0L732"/>
<keyword evidence="2" id="KW-1185">Reference proteome</keyword>
<evidence type="ECO:0000313" key="1">
    <source>
        <dbReference type="EMBL" id="KAK7495091.1"/>
    </source>
</evidence>
<proteinExistence type="predicted"/>
<gene>
    <name evidence="1" type="ORF">BaRGS_00013731</name>
</gene>
<organism evidence="1 2">
    <name type="scientific">Batillaria attramentaria</name>
    <dbReference type="NCBI Taxonomy" id="370345"/>
    <lineage>
        <taxon>Eukaryota</taxon>
        <taxon>Metazoa</taxon>
        <taxon>Spiralia</taxon>
        <taxon>Lophotrochozoa</taxon>
        <taxon>Mollusca</taxon>
        <taxon>Gastropoda</taxon>
        <taxon>Caenogastropoda</taxon>
        <taxon>Sorbeoconcha</taxon>
        <taxon>Cerithioidea</taxon>
        <taxon>Batillariidae</taxon>
        <taxon>Batillaria</taxon>
    </lineage>
</organism>
<dbReference type="Proteomes" id="UP001519460">
    <property type="component" value="Unassembled WGS sequence"/>
</dbReference>
<comment type="caution">
    <text evidence="1">The sequence shown here is derived from an EMBL/GenBank/DDBJ whole genome shotgun (WGS) entry which is preliminary data.</text>
</comment>
<name>A0ABD0L732_9CAEN</name>
<dbReference type="EMBL" id="JACVVK020000078">
    <property type="protein sequence ID" value="KAK7495091.1"/>
    <property type="molecule type" value="Genomic_DNA"/>
</dbReference>